<reference evidence="2" key="1">
    <citation type="submission" date="2018-05" db="EMBL/GenBank/DDBJ databases">
        <authorList>
            <person name="Lanie J.A."/>
            <person name="Ng W.-L."/>
            <person name="Kazmierczak K.M."/>
            <person name="Andrzejewski T.M."/>
            <person name="Davidsen T.M."/>
            <person name="Wayne K.J."/>
            <person name="Tettelin H."/>
            <person name="Glass J.I."/>
            <person name="Rusch D."/>
            <person name="Podicherti R."/>
            <person name="Tsui H.-C.T."/>
            <person name="Winkler M.E."/>
        </authorList>
    </citation>
    <scope>NUCLEOTIDE SEQUENCE</scope>
</reference>
<gene>
    <name evidence="2" type="ORF">METZ01_LOCUS209962</name>
</gene>
<dbReference type="Gene3D" id="2.60.120.10">
    <property type="entry name" value="Jelly Rolls"/>
    <property type="match status" value="1"/>
</dbReference>
<dbReference type="AlphaFoldDB" id="A0A382F268"/>
<dbReference type="EMBL" id="UINC01047618">
    <property type="protein sequence ID" value="SVB57108.1"/>
    <property type="molecule type" value="Genomic_DNA"/>
</dbReference>
<dbReference type="SUPFAM" id="SSF51182">
    <property type="entry name" value="RmlC-like cupins"/>
    <property type="match status" value="1"/>
</dbReference>
<name>A0A382F268_9ZZZZ</name>
<evidence type="ECO:0000259" key="1">
    <source>
        <dbReference type="Pfam" id="PF07883"/>
    </source>
</evidence>
<dbReference type="Pfam" id="PF07883">
    <property type="entry name" value="Cupin_2"/>
    <property type="match status" value="1"/>
</dbReference>
<accession>A0A382F268</accession>
<proteinExistence type="predicted"/>
<evidence type="ECO:0000313" key="2">
    <source>
        <dbReference type="EMBL" id="SVB57108.1"/>
    </source>
</evidence>
<sequence length="212" mass="24018">MSIEVFDVRHDIKNLFVSPQIRARFLQMQPGEVSQIHSHDVGHEVFLVLKGRALFEIGEDEAELGPGQLCIAKVDEPHKVTVVGDDPMTMYLSVTPHVQPTHTMLDRNGERLPTHFMPSAAYDIDTDTRTPMEELVNRFVDLSDEFAKITQTASEEQRMAGARLTRAISSGNWDAADSQRDAMWFGLYRVYHKLDELTELWNAVAPRAGRVK</sequence>
<organism evidence="2">
    <name type="scientific">marine metagenome</name>
    <dbReference type="NCBI Taxonomy" id="408172"/>
    <lineage>
        <taxon>unclassified sequences</taxon>
        <taxon>metagenomes</taxon>
        <taxon>ecological metagenomes</taxon>
    </lineage>
</organism>
<feature type="domain" description="Cupin type-2" evidence="1">
    <location>
        <begin position="26"/>
        <end position="91"/>
    </location>
</feature>
<protein>
    <recommendedName>
        <fullName evidence="1">Cupin type-2 domain-containing protein</fullName>
    </recommendedName>
</protein>
<dbReference type="InterPro" id="IPR014710">
    <property type="entry name" value="RmlC-like_jellyroll"/>
</dbReference>
<dbReference type="InterPro" id="IPR011051">
    <property type="entry name" value="RmlC_Cupin_sf"/>
</dbReference>
<dbReference type="InterPro" id="IPR013096">
    <property type="entry name" value="Cupin_2"/>
</dbReference>